<dbReference type="RefSeq" id="WP_148449996.1">
    <property type="nucleotide sequence ID" value="NZ_VSDO01000001.1"/>
</dbReference>
<feature type="chain" id="PRO_5038425339" evidence="9">
    <location>
        <begin position="22"/>
        <end position="1345"/>
    </location>
</feature>
<dbReference type="Pfam" id="PF05737">
    <property type="entry name" value="Collagen_bind"/>
    <property type="match status" value="5"/>
</dbReference>
<evidence type="ECO:0000313" key="14">
    <source>
        <dbReference type="Proteomes" id="UP000325218"/>
    </source>
</evidence>
<gene>
    <name evidence="13" type="ORF">FRY98_01745</name>
</gene>
<keyword evidence="4" id="KW-0964">Secreted</keyword>
<evidence type="ECO:0000256" key="2">
    <source>
        <dbReference type="ARBA" id="ARBA00007257"/>
    </source>
</evidence>
<dbReference type="Pfam" id="PF17961">
    <property type="entry name" value="Big_8"/>
    <property type="match status" value="1"/>
</dbReference>
<keyword evidence="8" id="KW-0812">Transmembrane</keyword>
<feature type="compositionally biased region" description="Polar residues" evidence="7">
    <location>
        <begin position="1268"/>
        <end position="1292"/>
    </location>
</feature>
<dbReference type="InterPro" id="IPR011252">
    <property type="entry name" value="Fibrogen-bd_dom1"/>
</dbReference>
<dbReference type="InterPro" id="IPR008966">
    <property type="entry name" value="Adhesion_dom_sf"/>
</dbReference>
<feature type="domain" description="Collagen binding" evidence="10">
    <location>
        <begin position="350"/>
        <end position="452"/>
    </location>
</feature>
<keyword evidence="8" id="KW-0472">Membrane</keyword>
<dbReference type="InterPro" id="IPR041171">
    <property type="entry name" value="SDR_Ig"/>
</dbReference>
<keyword evidence="8" id="KW-1133">Transmembrane helix</keyword>
<dbReference type="InterPro" id="IPR041033">
    <property type="entry name" value="SpaA_PFL_dom_1"/>
</dbReference>
<feature type="region of interest" description="Disordered" evidence="7">
    <location>
        <begin position="1194"/>
        <end position="1317"/>
    </location>
</feature>
<dbReference type="Pfam" id="PF17802">
    <property type="entry name" value="SpaA"/>
    <property type="match status" value="3"/>
</dbReference>
<dbReference type="SUPFAM" id="SSF49478">
    <property type="entry name" value="Cna protein B-type domain"/>
    <property type="match status" value="3"/>
</dbReference>
<dbReference type="Gene3D" id="2.60.40.10">
    <property type="entry name" value="Immunoglobulins"/>
    <property type="match status" value="3"/>
</dbReference>
<evidence type="ECO:0000256" key="4">
    <source>
        <dbReference type="ARBA" id="ARBA00022525"/>
    </source>
</evidence>
<evidence type="ECO:0000259" key="12">
    <source>
        <dbReference type="Pfam" id="PF17961"/>
    </source>
</evidence>
<dbReference type="PANTHER" id="PTHR36108">
    <property type="entry name" value="COLOSSIN-B-RELATED"/>
    <property type="match status" value="1"/>
</dbReference>
<dbReference type="InterPro" id="IPR013783">
    <property type="entry name" value="Ig-like_fold"/>
</dbReference>
<feature type="domain" description="Collagen binding" evidence="10">
    <location>
        <begin position="208"/>
        <end position="325"/>
    </location>
</feature>
<name>A0A5D0D004_9BACL</name>
<keyword evidence="14" id="KW-1185">Reference proteome</keyword>
<dbReference type="PANTHER" id="PTHR36108:SF13">
    <property type="entry name" value="COLOSSIN-B-RELATED"/>
    <property type="match status" value="1"/>
</dbReference>
<comment type="caution">
    <text evidence="13">The sequence shown here is derived from an EMBL/GenBank/DDBJ whole genome shotgun (WGS) entry which is preliminary data.</text>
</comment>
<reference evidence="13 14" key="1">
    <citation type="submission" date="2019-08" db="EMBL/GenBank/DDBJ databases">
        <title>Genome sequencing of Paenibacillus faecis DSM 23593(T).</title>
        <authorList>
            <person name="Kook J.-K."/>
            <person name="Park S.-N."/>
            <person name="Lim Y.K."/>
        </authorList>
    </citation>
    <scope>NUCLEOTIDE SEQUENCE [LARGE SCALE GENOMIC DNA]</scope>
    <source>
        <strain evidence="13 14">DSM 23593</strain>
    </source>
</reference>
<keyword evidence="3" id="KW-0134">Cell wall</keyword>
<feature type="transmembrane region" description="Helical" evidence="8">
    <location>
        <begin position="1319"/>
        <end position="1337"/>
    </location>
</feature>
<evidence type="ECO:0000256" key="1">
    <source>
        <dbReference type="ARBA" id="ARBA00004168"/>
    </source>
</evidence>
<feature type="domain" description="SpaA-like prealbumin fold" evidence="11">
    <location>
        <begin position="1103"/>
        <end position="1179"/>
    </location>
</feature>
<dbReference type="Gene3D" id="2.60.40.740">
    <property type="match status" value="5"/>
</dbReference>
<evidence type="ECO:0000256" key="5">
    <source>
        <dbReference type="ARBA" id="ARBA00022729"/>
    </source>
</evidence>
<dbReference type="InterPro" id="IPR008456">
    <property type="entry name" value="Collagen-bd_dom"/>
</dbReference>
<evidence type="ECO:0000259" key="10">
    <source>
        <dbReference type="Pfam" id="PF05737"/>
    </source>
</evidence>
<comment type="similarity">
    <text evidence="2">Belongs to the serine-aspartate repeat-containing protein (SDr) family.</text>
</comment>
<protein>
    <submittedName>
        <fullName evidence="13">LPXTG cell wall anchor domain-containing protein</fullName>
    </submittedName>
</protein>
<comment type="subcellular location">
    <subcellularLocation>
        <location evidence="1">Secreted</location>
        <location evidence="1">Cell wall</location>
        <topology evidence="1">Peptidoglycan-anchor</topology>
    </subcellularLocation>
</comment>
<dbReference type="Proteomes" id="UP000325218">
    <property type="component" value="Unassembled WGS sequence"/>
</dbReference>
<feature type="domain" description="Collagen binding" evidence="10">
    <location>
        <begin position="489"/>
        <end position="589"/>
    </location>
</feature>
<feature type="domain" description="SDR-like Ig" evidence="12">
    <location>
        <begin position="90"/>
        <end position="179"/>
    </location>
</feature>
<feature type="domain" description="Collagen binding" evidence="10">
    <location>
        <begin position="613"/>
        <end position="734"/>
    </location>
</feature>
<proteinExistence type="inferred from homology"/>
<evidence type="ECO:0000256" key="9">
    <source>
        <dbReference type="SAM" id="SignalP"/>
    </source>
</evidence>
<feature type="domain" description="SpaA-like prealbumin fold" evidence="11">
    <location>
        <begin position="1011"/>
        <end position="1095"/>
    </location>
</feature>
<dbReference type="SUPFAM" id="SSF49401">
    <property type="entry name" value="Bacterial adhesins"/>
    <property type="match status" value="6"/>
</dbReference>
<feature type="compositionally biased region" description="Gly residues" evidence="7">
    <location>
        <begin position="1204"/>
        <end position="1222"/>
    </location>
</feature>
<evidence type="ECO:0000256" key="6">
    <source>
        <dbReference type="ARBA" id="ARBA00023088"/>
    </source>
</evidence>
<dbReference type="OrthoDB" id="2056845at2"/>
<feature type="compositionally biased region" description="Polar residues" evidence="7">
    <location>
        <begin position="1226"/>
        <end position="1242"/>
    </location>
</feature>
<evidence type="ECO:0000313" key="13">
    <source>
        <dbReference type="EMBL" id="TYA14437.1"/>
    </source>
</evidence>
<feature type="domain" description="SpaA-like prealbumin fold" evidence="11">
    <location>
        <begin position="907"/>
        <end position="983"/>
    </location>
</feature>
<sequence length="1345" mass="145114">MKKRMIAIAMAWVLLLQTVFGAGMLTASADSDVLPPGDAATATDAAYGPVSLMAASKESILTKVKLLDQNNTVIDAVYNPSREGVSKPGDPVRIEYEWSLENGHGYKAGDKFEFDIPKEFTVYSKFTESLETENGSIGEFTVEPNGHVTVVFNELVDNSEVRGTMEISTEFSKTTIKGSVEVPITFPIRGGDQVAKVKFAPFGGKPLTKQGTAYKDQKIDWTLDVNTKTDKLNAPVVSDIIPDELKLDDTSIKVYKLNVNVDRDPDEGSEVSPAEGNYTVSAEPDGSAFQIQFNDPEFKSAYRIRYTTKVTGEEKTEFTNQAELKVGTDVKATANKTVPVHREELITKEKGLYDKVNQTVAWKLQYNYGEKTFEPGEAIIEDRFSNTMVLDGGIVVKEAAGGATLDPLTDYTVTRVTNEEGKNGFTLTFNSKITAAYDIEYKTTVTKRVYENVPVENVAYSTYKGKETRKTVPHTFTSGIGVKNLKSTDYSTKELTWEIVVNSDRQPMTNLEIKDDFSGGGLEFIPDTVTVTAASGGAVITPTVDASTATQGFKLTFNGTFTDKYTITYKTKFTPGKSLYGNTAVLDWTEKTGNYDEPVKVAANFNPNNETKNNGAKVGKYDASSKTLTWTVYANYNGFDVKHAVFTDPLLQNQTLVDGTVKVYQMSVKADGTPEQGAEVSLDSSKIDTSNGRIQIDFGDIHEPYWITFDTKLGRTLVDEQVTNKATLSGDNSAEWNWDKTVDIPHGEVYVSKTGVRGVDKDADKINWQIKINEGQSYVENAKIVDTPSANQIVKPETFELYEGIVGSNGDVSTGKLLEKDKDYEVVLHTDDSGELKSFEVILPKTIETAYILKYQSEIAVSVDKEKITNQVSFIGDGVSVGTRETEQAIEIRLSSGSGTGSGVRGGLEVTKVDKDSPGTVLPGAKFELKNSKGESIGVKETGADGKITFTKLLYDTYTLTELQAPAGYKAVASPLTVKIDKEVQSTGGVKVLPVPNEKIPYIPLGGLEILKVAKEDNSKVLPGAKFQLQDAGLQKDPVVLTTDKDGIARINGLIFGDYILKEIEAPAGYILDSTEHKVTIDKESVVKMTLVNEKQPDPVVQLEVVKVDKDDASKKLAGATFVLQDAEKRREPVTVTTGTYGVALFPNLLYGEYILKETVAPAGYVLDAAERPVTIGATTELVDGKFILPISNTKMPQIPGNPGNSGGGNGSSGGGNSGSTGGSSQPQNPTQPSKPNDSSTPPAKDGDGGNNNDQGNTVIPGTGNGSAGDTTGPVQTPGQDTEQDGKNNSLRDSGDETGDDAGKKGRGVKVLPKTGEDSALPIQLAGVSLIALGLLLKRRMTLKK</sequence>
<evidence type="ECO:0000259" key="11">
    <source>
        <dbReference type="Pfam" id="PF17802"/>
    </source>
</evidence>
<dbReference type="Gene3D" id="2.60.40.1280">
    <property type="match status" value="1"/>
</dbReference>
<dbReference type="EMBL" id="VSDO01000001">
    <property type="protein sequence ID" value="TYA14437.1"/>
    <property type="molecule type" value="Genomic_DNA"/>
</dbReference>
<accession>A0A5D0D004</accession>
<keyword evidence="6" id="KW-0572">Peptidoglycan-anchor</keyword>
<dbReference type="GO" id="GO:0007155">
    <property type="term" value="P:cell adhesion"/>
    <property type="evidence" value="ECO:0007669"/>
    <property type="project" value="InterPro"/>
</dbReference>
<feature type="signal peptide" evidence="9">
    <location>
        <begin position="1"/>
        <end position="21"/>
    </location>
</feature>
<organism evidence="13 14">
    <name type="scientific">Paenibacillus faecis</name>
    <dbReference type="NCBI Taxonomy" id="862114"/>
    <lineage>
        <taxon>Bacteria</taxon>
        <taxon>Bacillati</taxon>
        <taxon>Bacillota</taxon>
        <taxon>Bacilli</taxon>
        <taxon>Bacillales</taxon>
        <taxon>Paenibacillaceae</taxon>
        <taxon>Paenibacillus</taxon>
    </lineage>
</organism>
<evidence type="ECO:0000256" key="3">
    <source>
        <dbReference type="ARBA" id="ARBA00022512"/>
    </source>
</evidence>
<feature type="domain" description="Collagen binding" evidence="10">
    <location>
        <begin position="753"/>
        <end position="874"/>
    </location>
</feature>
<dbReference type="NCBIfam" id="TIGR01167">
    <property type="entry name" value="LPXTG_anchor"/>
    <property type="match status" value="1"/>
</dbReference>
<evidence type="ECO:0000256" key="8">
    <source>
        <dbReference type="SAM" id="Phobius"/>
    </source>
</evidence>
<keyword evidence="5 9" id="KW-0732">Signal</keyword>
<dbReference type="GO" id="GO:0005518">
    <property type="term" value="F:collagen binding"/>
    <property type="evidence" value="ECO:0007669"/>
    <property type="project" value="InterPro"/>
</dbReference>
<evidence type="ECO:0000256" key="7">
    <source>
        <dbReference type="SAM" id="MobiDB-lite"/>
    </source>
</evidence>